<evidence type="ECO:0000313" key="2">
    <source>
        <dbReference type="Proteomes" id="UP001062846"/>
    </source>
</evidence>
<reference evidence="1" key="1">
    <citation type="submission" date="2022-02" db="EMBL/GenBank/DDBJ databases">
        <title>Plant Genome Project.</title>
        <authorList>
            <person name="Zhang R.-G."/>
        </authorList>
    </citation>
    <scope>NUCLEOTIDE SEQUENCE</scope>
    <source>
        <strain evidence="1">AT1</strain>
    </source>
</reference>
<name>A0ACC0NZF5_RHOML</name>
<keyword evidence="2" id="KW-1185">Reference proteome</keyword>
<protein>
    <submittedName>
        <fullName evidence="1">Uncharacterized protein</fullName>
    </submittedName>
</protein>
<gene>
    <name evidence="1" type="ORF">RHMOL_Rhmol04G0121100</name>
</gene>
<evidence type="ECO:0000313" key="1">
    <source>
        <dbReference type="EMBL" id="KAI8558753.1"/>
    </source>
</evidence>
<proteinExistence type="predicted"/>
<accession>A0ACC0NZF5</accession>
<organism evidence="1 2">
    <name type="scientific">Rhododendron molle</name>
    <name type="common">Chinese azalea</name>
    <name type="synonym">Azalea mollis</name>
    <dbReference type="NCBI Taxonomy" id="49168"/>
    <lineage>
        <taxon>Eukaryota</taxon>
        <taxon>Viridiplantae</taxon>
        <taxon>Streptophyta</taxon>
        <taxon>Embryophyta</taxon>
        <taxon>Tracheophyta</taxon>
        <taxon>Spermatophyta</taxon>
        <taxon>Magnoliopsida</taxon>
        <taxon>eudicotyledons</taxon>
        <taxon>Gunneridae</taxon>
        <taxon>Pentapetalae</taxon>
        <taxon>asterids</taxon>
        <taxon>Ericales</taxon>
        <taxon>Ericaceae</taxon>
        <taxon>Ericoideae</taxon>
        <taxon>Rhodoreae</taxon>
        <taxon>Rhododendron</taxon>
    </lineage>
</organism>
<dbReference type="EMBL" id="CM046391">
    <property type="protein sequence ID" value="KAI8558753.1"/>
    <property type="molecule type" value="Genomic_DNA"/>
</dbReference>
<comment type="caution">
    <text evidence="1">The sequence shown here is derived from an EMBL/GenBank/DDBJ whole genome shotgun (WGS) entry which is preliminary data.</text>
</comment>
<sequence length="254" mass="27405">MVLPSLSCKTTAGDDKYLSLITSIDALNNTVTLIDDGNPKRVWIWTQWSRLRWEIWTRLVWTSRAAKESVVLQGTTEKEVLVFHAMLQTLVTAVALQAAGDLDGDEHANDGGGDDGAGDIQIGAVNNADVGNLQMGAVVFNDAEEENFDGGGDDGNAVVNDGNLQMGAAILNDAEEVYFDADALINDPEEADFHIDALFDDVQAVNQVDPAGDLGGNNGNFQIHAPEPQRTFLRKKLSRIDLLISIPFDPVNGL</sequence>
<dbReference type="Proteomes" id="UP001062846">
    <property type="component" value="Chromosome 4"/>
</dbReference>